<dbReference type="AlphaFoldDB" id="A0AAN9IB89"/>
<evidence type="ECO:0000313" key="2">
    <source>
        <dbReference type="Proteomes" id="UP001372338"/>
    </source>
</evidence>
<gene>
    <name evidence="1" type="ORF">RIF29_15521</name>
</gene>
<sequence>MRGVPVRQFRRTRVENGDEGKWVVSFSGSHGVATSIKSELMALYTLREGNQVTDWVAKDDSSNHVHLPILGAAPLSLNIILINAATVEFVRI</sequence>
<name>A0AAN9IB89_CROPI</name>
<proteinExistence type="predicted"/>
<dbReference type="Proteomes" id="UP001372338">
    <property type="component" value="Unassembled WGS sequence"/>
</dbReference>
<accession>A0AAN9IB89</accession>
<evidence type="ECO:0000313" key="1">
    <source>
        <dbReference type="EMBL" id="KAK7274433.1"/>
    </source>
</evidence>
<comment type="caution">
    <text evidence="1">The sequence shown here is derived from an EMBL/GenBank/DDBJ whole genome shotgun (WGS) entry which is preliminary data.</text>
</comment>
<organism evidence="1 2">
    <name type="scientific">Crotalaria pallida</name>
    <name type="common">Smooth rattlebox</name>
    <name type="synonym">Crotalaria striata</name>
    <dbReference type="NCBI Taxonomy" id="3830"/>
    <lineage>
        <taxon>Eukaryota</taxon>
        <taxon>Viridiplantae</taxon>
        <taxon>Streptophyta</taxon>
        <taxon>Embryophyta</taxon>
        <taxon>Tracheophyta</taxon>
        <taxon>Spermatophyta</taxon>
        <taxon>Magnoliopsida</taxon>
        <taxon>eudicotyledons</taxon>
        <taxon>Gunneridae</taxon>
        <taxon>Pentapetalae</taxon>
        <taxon>rosids</taxon>
        <taxon>fabids</taxon>
        <taxon>Fabales</taxon>
        <taxon>Fabaceae</taxon>
        <taxon>Papilionoideae</taxon>
        <taxon>50 kb inversion clade</taxon>
        <taxon>genistoids sensu lato</taxon>
        <taxon>core genistoids</taxon>
        <taxon>Crotalarieae</taxon>
        <taxon>Crotalaria</taxon>
    </lineage>
</organism>
<protein>
    <submittedName>
        <fullName evidence="1">Uncharacterized protein</fullName>
    </submittedName>
</protein>
<dbReference type="EMBL" id="JAYWIO010000003">
    <property type="protein sequence ID" value="KAK7274433.1"/>
    <property type="molecule type" value="Genomic_DNA"/>
</dbReference>
<reference evidence="1 2" key="1">
    <citation type="submission" date="2024-01" db="EMBL/GenBank/DDBJ databases">
        <title>The genomes of 5 underutilized Papilionoideae crops provide insights into root nodulation and disease resistanc.</title>
        <authorList>
            <person name="Yuan L."/>
        </authorList>
    </citation>
    <scope>NUCLEOTIDE SEQUENCE [LARGE SCALE GENOMIC DNA]</scope>
    <source>
        <strain evidence="1">ZHUSHIDOU_FW_LH</strain>
        <tissue evidence="1">Leaf</tissue>
    </source>
</reference>
<keyword evidence="2" id="KW-1185">Reference proteome</keyword>